<evidence type="ECO:0000256" key="1">
    <source>
        <dbReference type="SAM" id="Phobius"/>
    </source>
</evidence>
<dbReference type="PANTHER" id="PTHR38468:SF1">
    <property type="entry name" value="SLL0939 PROTEIN"/>
    <property type="match status" value="1"/>
</dbReference>
<comment type="caution">
    <text evidence="2">The sequence shown here is derived from an EMBL/GenBank/DDBJ whole genome shotgun (WGS) entry which is preliminary data.</text>
</comment>
<dbReference type="Pfam" id="PF07784">
    <property type="entry name" value="DUF1622"/>
    <property type="match status" value="1"/>
</dbReference>
<feature type="transmembrane region" description="Helical" evidence="1">
    <location>
        <begin position="12"/>
        <end position="40"/>
    </location>
</feature>
<evidence type="ECO:0000313" key="2">
    <source>
        <dbReference type="EMBL" id="EHR34103.1"/>
    </source>
</evidence>
<dbReference type="InterPro" id="IPR012427">
    <property type="entry name" value="DUF1622"/>
</dbReference>
<dbReference type="Proteomes" id="UP000004191">
    <property type="component" value="Unassembled WGS sequence"/>
</dbReference>
<organism evidence="2 3">
    <name type="scientific">Helcococcus kunzii ATCC 51366</name>
    <dbReference type="NCBI Taxonomy" id="883114"/>
    <lineage>
        <taxon>Bacteria</taxon>
        <taxon>Bacillati</taxon>
        <taxon>Bacillota</taxon>
        <taxon>Tissierellia</taxon>
        <taxon>Tissierellales</taxon>
        <taxon>Peptoniphilaceae</taxon>
        <taxon>Helcococcus</taxon>
    </lineage>
</organism>
<keyword evidence="1" id="KW-0812">Transmembrane</keyword>
<protein>
    <recommendedName>
        <fullName evidence="4">DUF1622 domain-containing protein</fullName>
    </recommendedName>
</protein>
<name>H3NNX8_9FIRM</name>
<gene>
    <name evidence="2" type="ORF">HMPREF9709_01039</name>
</gene>
<dbReference type="RefSeq" id="WP_005398531.1">
    <property type="nucleotide sequence ID" value="NZ_JH601088.1"/>
</dbReference>
<keyword evidence="3" id="KW-1185">Reference proteome</keyword>
<dbReference type="EMBL" id="AGEI01000021">
    <property type="protein sequence ID" value="EHR34103.1"/>
    <property type="molecule type" value="Genomic_DNA"/>
</dbReference>
<accession>H3NNX8</accession>
<evidence type="ECO:0008006" key="4">
    <source>
        <dbReference type="Google" id="ProtNLM"/>
    </source>
</evidence>
<dbReference type="GeneID" id="96999032"/>
<keyword evidence="1" id="KW-1133">Transmembrane helix</keyword>
<dbReference type="AlphaFoldDB" id="H3NNX8"/>
<dbReference type="OrthoDB" id="1654752at2"/>
<dbReference type="PATRIC" id="fig|883114.3.peg.1029"/>
<dbReference type="HOGENOM" id="CLU_136765_2_0_9"/>
<evidence type="ECO:0000313" key="3">
    <source>
        <dbReference type="Proteomes" id="UP000004191"/>
    </source>
</evidence>
<keyword evidence="1" id="KW-0472">Membrane</keyword>
<dbReference type="STRING" id="883114.HMPREF9709_01039"/>
<dbReference type="eggNOG" id="COG4828">
    <property type="taxonomic scope" value="Bacteria"/>
</dbReference>
<sequence length="132" mass="14901">MEHFLETVLDSIAPVIIMALEIIGIFIILYGSLAALYNFVKNKLDLRENRTKIILGEALSLGLEFKLGSEIIKTVIVRSLDELIILGIIVGLRVVLTLLIHWEVEQADLSDEFRINKEKEEAKKLIAEKTEA</sequence>
<proteinExistence type="predicted"/>
<dbReference type="PANTHER" id="PTHR38468">
    <property type="entry name" value="SLL0939 PROTEIN"/>
    <property type="match status" value="1"/>
</dbReference>
<feature type="transmembrane region" description="Helical" evidence="1">
    <location>
        <begin position="83"/>
        <end position="102"/>
    </location>
</feature>
<reference evidence="2 3" key="1">
    <citation type="submission" date="2012-01" db="EMBL/GenBank/DDBJ databases">
        <title>The Genome Sequence of Helcococcus kunzii ATCC 51366.</title>
        <authorList>
            <consortium name="The Broad Institute Genome Sequencing Platform"/>
            <person name="Earl A."/>
            <person name="Ward D."/>
            <person name="Feldgarden M."/>
            <person name="Gevers D."/>
            <person name="Huys G."/>
            <person name="Young S.K."/>
            <person name="Zeng Q."/>
            <person name="Gargeya S."/>
            <person name="Fitzgerald M."/>
            <person name="Haas B."/>
            <person name="Abouelleil A."/>
            <person name="Alvarado L."/>
            <person name="Arachchi H.M."/>
            <person name="Berlin A."/>
            <person name="Chapman S.B."/>
            <person name="Gearin G."/>
            <person name="Goldberg J."/>
            <person name="Griggs A."/>
            <person name="Gujja S."/>
            <person name="Hansen M."/>
            <person name="Heiman D."/>
            <person name="Howarth C."/>
            <person name="Larimer J."/>
            <person name="Lui A."/>
            <person name="MacDonald P.J.P."/>
            <person name="McCowen C."/>
            <person name="Montmayeur A."/>
            <person name="Murphy C."/>
            <person name="Neiman D."/>
            <person name="Pearson M."/>
            <person name="Priest M."/>
            <person name="Roberts A."/>
            <person name="Saif S."/>
            <person name="Shea T."/>
            <person name="Sisk P."/>
            <person name="Stolte C."/>
            <person name="Sykes S."/>
            <person name="Wortman J."/>
            <person name="Nusbaum C."/>
            <person name="Birren B."/>
        </authorList>
    </citation>
    <scope>NUCLEOTIDE SEQUENCE [LARGE SCALE GENOMIC DNA]</scope>
    <source>
        <strain evidence="2 3">ATCC 51366</strain>
    </source>
</reference>